<comment type="similarity">
    <text evidence="2">Belongs to the CPA3 antiporters (TC 2.A.63) subunit D family.</text>
</comment>
<evidence type="ECO:0000256" key="2">
    <source>
        <dbReference type="ARBA" id="ARBA00005346"/>
    </source>
</evidence>
<dbReference type="GO" id="GO:0042773">
    <property type="term" value="P:ATP synthesis coupled electron transport"/>
    <property type="evidence" value="ECO:0007669"/>
    <property type="project" value="InterPro"/>
</dbReference>
<evidence type="ECO:0000259" key="9">
    <source>
        <dbReference type="Pfam" id="PF00361"/>
    </source>
</evidence>
<feature type="transmembrane region" description="Helical" evidence="8">
    <location>
        <begin position="436"/>
        <end position="455"/>
    </location>
</feature>
<dbReference type="PRINTS" id="PR01437">
    <property type="entry name" value="NUOXDRDTASE4"/>
</dbReference>
<evidence type="ECO:0000256" key="1">
    <source>
        <dbReference type="ARBA" id="ARBA00004651"/>
    </source>
</evidence>
<comment type="subcellular location">
    <subcellularLocation>
        <location evidence="1">Cell membrane</location>
        <topology evidence="1">Multi-pass membrane protein</topology>
    </subcellularLocation>
    <subcellularLocation>
        <location evidence="7">Membrane</location>
        <topology evidence="7">Multi-pass membrane protein</topology>
    </subcellularLocation>
</comment>
<keyword evidence="6 8" id="KW-0472">Membrane</keyword>
<evidence type="ECO:0000256" key="8">
    <source>
        <dbReference type="SAM" id="Phobius"/>
    </source>
</evidence>
<reference evidence="10" key="1">
    <citation type="submission" date="2015-04" db="EMBL/GenBank/DDBJ databases">
        <authorList>
            <person name="Syromyatnikov M.Y."/>
            <person name="Popov V.N."/>
        </authorList>
    </citation>
    <scope>NUCLEOTIDE SEQUENCE</scope>
    <source>
        <strain evidence="10">MO-1</strain>
    </source>
</reference>
<evidence type="ECO:0000256" key="5">
    <source>
        <dbReference type="ARBA" id="ARBA00022989"/>
    </source>
</evidence>
<feature type="transmembrane region" description="Helical" evidence="8">
    <location>
        <begin position="229"/>
        <end position="251"/>
    </location>
</feature>
<feature type="transmembrane region" description="Helical" evidence="8">
    <location>
        <begin position="152"/>
        <end position="174"/>
    </location>
</feature>
<gene>
    <name evidence="10" type="ORF">MAGMO_2215</name>
</gene>
<accession>A0A1S7LHF0</accession>
<evidence type="ECO:0000256" key="4">
    <source>
        <dbReference type="ARBA" id="ARBA00022692"/>
    </source>
</evidence>
<dbReference type="PANTHER" id="PTHR42703:SF1">
    <property type="entry name" value="NA(+)_H(+) ANTIPORTER SUBUNIT D1"/>
    <property type="match status" value="1"/>
</dbReference>
<evidence type="ECO:0000256" key="6">
    <source>
        <dbReference type="ARBA" id="ARBA00023136"/>
    </source>
</evidence>
<keyword evidence="10" id="KW-0830">Ubiquinone</keyword>
<feature type="domain" description="NADH:quinone oxidoreductase/Mrp antiporter transmembrane" evidence="9">
    <location>
        <begin position="118"/>
        <end position="409"/>
    </location>
</feature>
<keyword evidence="5 8" id="KW-1133">Transmembrane helix</keyword>
<feature type="transmembrane region" description="Helical" evidence="8">
    <location>
        <begin position="97"/>
        <end position="116"/>
    </location>
</feature>
<dbReference type="GO" id="GO:0008137">
    <property type="term" value="F:NADH dehydrogenase (ubiquinone) activity"/>
    <property type="evidence" value="ECO:0007669"/>
    <property type="project" value="InterPro"/>
</dbReference>
<feature type="transmembrane region" description="Helical" evidence="8">
    <location>
        <begin position="296"/>
        <end position="320"/>
    </location>
</feature>
<feature type="transmembrane region" description="Helical" evidence="8">
    <location>
        <begin position="64"/>
        <end position="85"/>
    </location>
</feature>
<dbReference type="GO" id="GO:0005886">
    <property type="term" value="C:plasma membrane"/>
    <property type="evidence" value="ECO:0007669"/>
    <property type="project" value="UniProtKB-SubCell"/>
</dbReference>
<protein>
    <submittedName>
        <fullName evidence="10">Putative multisubunit Na+/H+ antiporter, MnhA subunit. Containing NADH:ubiquinone oxidoreductase subunit 5 (Chain L) domain</fullName>
    </submittedName>
</protein>
<dbReference type="InterPro" id="IPR003918">
    <property type="entry name" value="NADH_UbQ_OxRdtase"/>
</dbReference>
<evidence type="ECO:0000256" key="3">
    <source>
        <dbReference type="ARBA" id="ARBA00022475"/>
    </source>
</evidence>
<dbReference type="EMBL" id="LO017727">
    <property type="protein sequence ID" value="CRH06380.1"/>
    <property type="molecule type" value="Genomic_DNA"/>
</dbReference>
<sequence length="476" mass="51457">MLAAPLCVFLRDHRIAWLFTVVASWATFIVAGLMLDQVLTEGTIRYALGGWAPPWGIEYRVDTLNAYVLVIVAAIGAIVATYSRQSVEKEVQEEKRYLFYTAYLLCLTGLLGITITGDAFNVFVFLEVSSLSTYALVSLGRDRRALTAAFQYLIMGTIGATFILIGVGLLYMVTGTLNMMDLAERLQPLLDSRTVQAAFAFLTVGISLKLAMFPLHLWLPNAYTYSPSVVSAFLAGTATKVAAYVLLRFIFTIFGANFEEQSLTIILIPLALLGIFFGSLSAIYQDDVRKSLAYSSVAQIGYIVLGISLVGVTGLAAGILHLFNHALMKGALFLALGCVAYRVGSVKIEAMRGLGQKMPWTMAAFVIGGLSLIGIPATAGFVSKWYLIQAALAAHLWWIAAFVLLTSLMAVVYVWRVVEVAYFPGDKAVSDVGEAPLGLLIPTWTLALANIYFGLNTSLSVDTAFAAARQLLGGVP</sequence>
<organism evidence="10">
    <name type="scientific">Magnetococcus massalia (strain MO-1)</name>
    <dbReference type="NCBI Taxonomy" id="451514"/>
    <lineage>
        <taxon>Bacteria</taxon>
        <taxon>Pseudomonadati</taxon>
        <taxon>Pseudomonadota</taxon>
        <taxon>Magnetococcia</taxon>
        <taxon>Magnetococcales</taxon>
        <taxon>Magnetococcaceae</taxon>
        <taxon>Magnetococcus</taxon>
    </lineage>
</organism>
<feature type="transmembrane region" description="Helical" evidence="8">
    <location>
        <begin position="263"/>
        <end position="284"/>
    </location>
</feature>
<feature type="transmembrane region" description="Helical" evidence="8">
    <location>
        <begin position="326"/>
        <end position="343"/>
    </location>
</feature>
<dbReference type="AlphaFoldDB" id="A0A1S7LHF0"/>
<keyword evidence="3" id="KW-1003">Cell membrane</keyword>
<feature type="transmembrane region" description="Helical" evidence="8">
    <location>
        <begin position="15"/>
        <end position="35"/>
    </location>
</feature>
<dbReference type="PANTHER" id="PTHR42703">
    <property type="entry name" value="NADH DEHYDROGENASE"/>
    <property type="match status" value="1"/>
</dbReference>
<keyword evidence="4 7" id="KW-0812">Transmembrane</keyword>
<dbReference type="Pfam" id="PF00361">
    <property type="entry name" value="Proton_antipo_M"/>
    <property type="match status" value="1"/>
</dbReference>
<dbReference type="InterPro" id="IPR001750">
    <property type="entry name" value="ND/Mrp_TM"/>
</dbReference>
<feature type="transmembrane region" description="Helical" evidence="8">
    <location>
        <begin position="395"/>
        <end position="415"/>
    </location>
</feature>
<evidence type="ECO:0000256" key="7">
    <source>
        <dbReference type="RuleBase" id="RU000320"/>
    </source>
</evidence>
<dbReference type="InterPro" id="IPR050586">
    <property type="entry name" value="CPA3_Na-H_Antiporter_D"/>
</dbReference>
<name>A0A1S7LHF0_MAGMO</name>
<feature type="transmembrane region" description="Helical" evidence="8">
    <location>
        <begin position="194"/>
        <end position="217"/>
    </location>
</feature>
<proteinExistence type="inferred from homology"/>
<evidence type="ECO:0000313" key="10">
    <source>
        <dbReference type="EMBL" id="CRH06380.1"/>
    </source>
</evidence>
<feature type="transmembrane region" description="Helical" evidence="8">
    <location>
        <begin position="363"/>
        <end position="383"/>
    </location>
</feature>